<dbReference type="InterPro" id="IPR013785">
    <property type="entry name" value="Aldolase_TIM"/>
</dbReference>
<dbReference type="GO" id="GO:0016829">
    <property type="term" value="F:lyase activity"/>
    <property type="evidence" value="ECO:0007669"/>
    <property type="project" value="UniProtKB-KW"/>
</dbReference>
<dbReference type="FunFam" id="3.20.20.70:FF:000006">
    <property type="entry name" value="Imidazole glycerol phosphate synthase subunit HisF"/>
    <property type="match status" value="1"/>
</dbReference>
<comment type="caution">
    <text evidence="13">The sequence shown here is derived from an EMBL/GenBank/DDBJ whole genome shotgun (WGS) entry which is preliminary data.</text>
</comment>
<feature type="active site" evidence="11">
    <location>
        <position position="11"/>
    </location>
</feature>
<evidence type="ECO:0000256" key="6">
    <source>
        <dbReference type="ARBA" id="ARBA00022605"/>
    </source>
</evidence>
<comment type="pathway">
    <text evidence="2 11">Amino-acid biosynthesis; L-histidine biosynthesis; L-histidine from 5-phospho-alpha-D-ribose 1-diphosphate: step 5/9.</text>
</comment>
<name>A0A7J3QDA7_9CREN</name>
<dbReference type="CDD" id="cd04731">
    <property type="entry name" value="HisF"/>
    <property type="match status" value="1"/>
</dbReference>
<dbReference type="PANTHER" id="PTHR21235:SF2">
    <property type="entry name" value="IMIDAZOLE GLYCEROL PHOSPHATE SYNTHASE HISHF"/>
    <property type="match status" value="1"/>
</dbReference>
<comment type="subunit">
    <text evidence="4 11">Heterodimer of HisH and HisF.</text>
</comment>
<dbReference type="PANTHER" id="PTHR21235">
    <property type="entry name" value="IMIDAZOLE GLYCEROL PHOSPHATE SYNTHASE SUBUNIT HISF/H IGP SYNTHASE SUBUNIT HISF/H"/>
    <property type="match status" value="1"/>
</dbReference>
<evidence type="ECO:0000256" key="3">
    <source>
        <dbReference type="ARBA" id="ARBA00009667"/>
    </source>
</evidence>
<protein>
    <recommendedName>
        <fullName evidence="11">Imidazole glycerol phosphate synthase subunit HisF</fullName>
        <ecNumber evidence="11">4.3.2.10</ecNumber>
    </recommendedName>
    <alternativeName>
        <fullName evidence="11">IGP synthase cyclase subunit</fullName>
    </alternativeName>
    <alternativeName>
        <fullName evidence="11">IGP synthase subunit HisF</fullName>
    </alternativeName>
    <alternativeName>
        <fullName evidence="11">ImGP synthase subunit HisF</fullName>
        <shortName evidence="11">IGPS subunit HisF</shortName>
    </alternativeName>
</protein>
<dbReference type="GO" id="GO:0005737">
    <property type="term" value="C:cytoplasm"/>
    <property type="evidence" value="ECO:0007669"/>
    <property type="project" value="UniProtKB-SubCell"/>
</dbReference>
<comment type="catalytic activity">
    <reaction evidence="10 11">
        <text>5-[(5-phospho-1-deoxy-D-ribulos-1-ylimino)methylamino]-1-(5-phospho-beta-D-ribosyl)imidazole-4-carboxamide + L-glutamine = D-erythro-1-(imidazol-4-yl)glycerol 3-phosphate + 5-amino-1-(5-phospho-beta-D-ribosyl)imidazole-4-carboxamide + L-glutamate + H(+)</text>
        <dbReference type="Rhea" id="RHEA:24793"/>
        <dbReference type="ChEBI" id="CHEBI:15378"/>
        <dbReference type="ChEBI" id="CHEBI:29985"/>
        <dbReference type="ChEBI" id="CHEBI:58278"/>
        <dbReference type="ChEBI" id="CHEBI:58359"/>
        <dbReference type="ChEBI" id="CHEBI:58475"/>
        <dbReference type="ChEBI" id="CHEBI:58525"/>
        <dbReference type="EC" id="4.3.2.10"/>
    </reaction>
</comment>
<dbReference type="InterPro" id="IPR006062">
    <property type="entry name" value="His_biosynth"/>
</dbReference>
<feature type="active site" evidence="11">
    <location>
        <position position="130"/>
    </location>
</feature>
<comment type="similarity">
    <text evidence="3 11 12">Belongs to the HisA/HisF family.</text>
</comment>
<keyword evidence="8 11" id="KW-0456">Lyase</keyword>
<evidence type="ECO:0000256" key="8">
    <source>
        <dbReference type="ARBA" id="ARBA00023239"/>
    </source>
</evidence>
<gene>
    <name evidence="11 13" type="primary">hisF</name>
    <name evidence="13" type="ORF">ENV02_01500</name>
</gene>
<reference evidence="13" key="1">
    <citation type="journal article" date="2020" name="mSystems">
        <title>Genome- and Community-Level Interaction Insights into Carbon Utilization and Element Cycling Functions of Hydrothermarchaeota in Hydrothermal Sediment.</title>
        <authorList>
            <person name="Zhou Z."/>
            <person name="Liu Y."/>
            <person name="Xu W."/>
            <person name="Pan J."/>
            <person name="Luo Z.H."/>
            <person name="Li M."/>
        </authorList>
    </citation>
    <scope>NUCLEOTIDE SEQUENCE [LARGE SCALE GENOMIC DNA]</scope>
    <source>
        <strain evidence="13">SpSt-721</strain>
    </source>
</reference>
<keyword evidence="7 11" id="KW-0368">Histidine biosynthesis</keyword>
<comment type="function">
    <text evidence="9 11">IGPS catalyzes the conversion of PRFAR and glutamine to IGP, AICAR and glutamate. The HisF subunit catalyzes the cyclization activity that produces IGP and AICAR from PRFAR using the ammonia provided by the HisH subunit.</text>
</comment>
<dbReference type="EC" id="4.3.2.10" evidence="11"/>
<evidence type="ECO:0000256" key="1">
    <source>
        <dbReference type="ARBA" id="ARBA00004496"/>
    </source>
</evidence>
<accession>A0A7J3QDA7</accession>
<comment type="subcellular location">
    <subcellularLocation>
        <location evidence="1 11">Cytoplasm</location>
    </subcellularLocation>
</comment>
<dbReference type="GO" id="GO:0000107">
    <property type="term" value="F:imidazoleglycerol-phosphate synthase activity"/>
    <property type="evidence" value="ECO:0007669"/>
    <property type="project" value="UniProtKB-UniRule"/>
</dbReference>
<evidence type="ECO:0000256" key="4">
    <source>
        <dbReference type="ARBA" id="ARBA00011152"/>
    </source>
</evidence>
<dbReference type="SUPFAM" id="SSF51366">
    <property type="entry name" value="Ribulose-phoshate binding barrel"/>
    <property type="match status" value="1"/>
</dbReference>
<dbReference type="InterPro" id="IPR004651">
    <property type="entry name" value="HisF"/>
</dbReference>
<evidence type="ECO:0000313" key="13">
    <source>
        <dbReference type="EMBL" id="HGV66475.1"/>
    </source>
</evidence>
<evidence type="ECO:0000256" key="5">
    <source>
        <dbReference type="ARBA" id="ARBA00022490"/>
    </source>
</evidence>
<dbReference type="AlphaFoldDB" id="A0A7J3QDA7"/>
<dbReference type="Gene3D" id="3.20.20.70">
    <property type="entry name" value="Aldolase class I"/>
    <property type="match status" value="1"/>
</dbReference>
<dbReference type="EMBL" id="DTET01000077">
    <property type="protein sequence ID" value="HGV66475.1"/>
    <property type="molecule type" value="Genomic_DNA"/>
</dbReference>
<keyword evidence="5 11" id="KW-0963">Cytoplasm</keyword>
<dbReference type="InterPro" id="IPR011060">
    <property type="entry name" value="RibuloseP-bd_barrel"/>
</dbReference>
<sequence>MSVKRIIPCLDVKNGKVVKGVKFLDLKDKGDPVELAARYEDEGADEIVLLDISASLEGRKTMLNVVKDTASVLTIPLTVGGGIRDIDDISQLFSQGADKVSINTAAVENPNVITMASNEFGSQSIVVAIDAKRHGDRYIVYIYSGTLNTGLDVVEWAMRVVGLGAGEILLTSIDRDGTRLGYDIELTRLVAETVNVPIIASGGAGSFEDFYKVLTIGKADAALAAGVFHDGVIRINALKKYLISQGIEVRI</sequence>
<dbReference type="GO" id="GO:0000105">
    <property type="term" value="P:L-histidine biosynthetic process"/>
    <property type="evidence" value="ECO:0007669"/>
    <property type="project" value="UniProtKB-UniRule"/>
</dbReference>
<evidence type="ECO:0000256" key="12">
    <source>
        <dbReference type="RuleBase" id="RU003657"/>
    </source>
</evidence>
<evidence type="ECO:0000256" key="2">
    <source>
        <dbReference type="ARBA" id="ARBA00005091"/>
    </source>
</evidence>
<dbReference type="InterPro" id="IPR050064">
    <property type="entry name" value="IGPS_HisA/HisF"/>
</dbReference>
<dbReference type="HAMAP" id="MF_01013">
    <property type="entry name" value="HisF"/>
    <property type="match status" value="1"/>
</dbReference>
<organism evidence="13">
    <name type="scientific">Ignisphaera aggregans</name>
    <dbReference type="NCBI Taxonomy" id="334771"/>
    <lineage>
        <taxon>Archaea</taxon>
        <taxon>Thermoproteota</taxon>
        <taxon>Thermoprotei</taxon>
        <taxon>Desulfurococcales</taxon>
        <taxon>Desulfurococcaceae</taxon>
        <taxon>Ignisphaera</taxon>
    </lineage>
</organism>
<dbReference type="Pfam" id="PF00977">
    <property type="entry name" value="His_biosynth"/>
    <property type="match status" value="1"/>
</dbReference>
<proteinExistence type="inferred from homology"/>
<evidence type="ECO:0000256" key="10">
    <source>
        <dbReference type="ARBA" id="ARBA00047838"/>
    </source>
</evidence>
<keyword evidence="6 11" id="KW-0028">Amino-acid biosynthesis</keyword>
<evidence type="ECO:0000256" key="9">
    <source>
        <dbReference type="ARBA" id="ARBA00025475"/>
    </source>
</evidence>
<evidence type="ECO:0000256" key="7">
    <source>
        <dbReference type="ARBA" id="ARBA00023102"/>
    </source>
</evidence>
<dbReference type="NCBIfam" id="TIGR00735">
    <property type="entry name" value="hisF"/>
    <property type="match status" value="1"/>
</dbReference>
<dbReference type="UniPathway" id="UPA00031">
    <property type="reaction ID" value="UER00010"/>
</dbReference>
<evidence type="ECO:0000256" key="11">
    <source>
        <dbReference type="HAMAP-Rule" id="MF_01013"/>
    </source>
</evidence>